<keyword evidence="4" id="KW-0808">Transferase</keyword>
<dbReference type="InterPro" id="IPR005814">
    <property type="entry name" value="Aminotrans_3"/>
</dbReference>
<organism evidence="4 5">
    <name type="scientific">Virgibacillus byunsanensis</name>
    <dbReference type="NCBI Taxonomy" id="570945"/>
    <lineage>
        <taxon>Bacteria</taxon>
        <taxon>Bacillati</taxon>
        <taxon>Bacillota</taxon>
        <taxon>Bacilli</taxon>
        <taxon>Bacillales</taxon>
        <taxon>Bacillaceae</taxon>
        <taxon>Virgibacillus</taxon>
    </lineage>
</organism>
<evidence type="ECO:0000313" key="5">
    <source>
        <dbReference type="Proteomes" id="UP001597040"/>
    </source>
</evidence>
<dbReference type="PANTHER" id="PTHR43094">
    <property type="entry name" value="AMINOTRANSFERASE"/>
    <property type="match status" value="1"/>
</dbReference>
<dbReference type="Pfam" id="PF00202">
    <property type="entry name" value="Aminotran_3"/>
    <property type="match status" value="1"/>
</dbReference>
<comment type="similarity">
    <text evidence="1 3">Belongs to the class-III pyridoxal-phosphate-dependent aminotransferase family.</text>
</comment>
<dbReference type="PANTHER" id="PTHR43094:SF1">
    <property type="entry name" value="AMINOTRANSFERASE CLASS-III"/>
    <property type="match status" value="1"/>
</dbReference>
<evidence type="ECO:0000256" key="1">
    <source>
        <dbReference type="ARBA" id="ARBA00008954"/>
    </source>
</evidence>
<accession>A0ABW3LM01</accession>
<evidence type="ECO:0000313" key="4">
    <source>
        <dbReference type="EMBL" id="MFD1039405.1"/>
    </source>
</evidence>
<dbReference type="Gene3D" id="3.90.1150.10">
    <property type="entry name" value="Aspartate Aminotransferase, domain 1"/>
    <property type="match status" value="1"/>
</dbReference>
<dbReference type="RefSeq" id="WP_390363066.1">
    <property type="nucleotide sequence ID" value="NZ_JBHTKJ010000035.1"/>
</dbReference>
<dbReference type="InterPro" id="IPR015422">
    <property type="entry name" value="PyrdxlP-dep_Trfase_small"/>
</dbReference>
<dbReference type="SUPFAM" id="SSF53383">
    <property type="entry name" value="PLP-dependent transferases"/>
    <property type="match status" value="1"/>
</dbReference>
<gene>
    <name evidence="4" type="ORF">ACFQ3N_13525</name>
</gene>
<dbReference type="PIRSF" id="PIRSF000521">
    <property type="entry name" value="Transaminase_4ab_Lys_Orn"/>
    <property type="match status" value="1"/>
</dbReference>
<dbReference type="GO" id="GO:0008483">
    <property type="term" value="F:transaminase activity"/>
    <property type="evidence" value="ECO:0007669"/>
    <property type="project" value="UniProtKB-KW"/>
</dbReference>
<dbReference type="InterPro" id="IPR015421">
    <property type="entry name" value="PyrdxlP-dep_Trfase_major"/>
</dbReference>
<reference evidence="5" key="1">
    <citation type="journal article" date="2019" name="Int. J. Syst. Evol. Microbiol.">
        <title>The Global Catalogue of Microorganisms (GCM) 10K type strain sequencing project: providing services to taxonomists for standard genome sequencing and annotation.</title>
        <authorList>
            <consortium name="The Broad Institute Genomics Platform"/>
            <consortium name="The Broad Institute Genome Sequencing Center for Infectious Disease"/>
            <person name="Wu L."/>
            <person name="Ma J."/>
        </authorList>
    </citation>
    <scope>NUCLEOTIDE SEQUENCE [LARGE SCALE GENOMIC DNA]</scope>
    <source>
        <strain evidence="5">CCUG 56754</strain>
    </source>
</reference>
<dbReference type="PROSITE" id="PS00600">
    <property type="entry name" value="AA_TRANSFER_CLASS_3"/>
    <property type="match status" value="1"/>
</dbReference>
<sequence length="452" mass="50480">MGKEVIKINISKEDDHVFHRNLNLEYPIIDRAEGVYLYESSGKKFIDGCSGAVAANLGHGVTQITDAMNQQAKKAAFVHSLRFETEVLYKLSKEIIDLAPKNFSKVFYTCSGSEANESAIKLVHQYHKDRGNEFKRLIVGRWQSYHGNTLGTLSIGGDLKRRTSFSALLYEHPHINSPITDNEDMSLTNYIDELESLIKNYGAENIGAIICEPIVGSQQGAMVPPYEYFKRIKDICKKNDLLLIIDEVMTGFGRTGKNFAIEYFDVIPDIITFGKGVTGGYAPLGGIIVHNDIVKAILENSNGIFKHGFTYSGHPVLVATGLAAINYYKSNDILYNCNIQSEYLLKGLNQIYDKYKMIKSINGKGLLIGLEFVPNRDHDKDFKASEKVSERLNQISMENGLVLYPGSGAKKGKLGQHIIIAPPLTVNNTEIDEILEILDKSLLKLQKEINYN</sequence>
<name>A0ABW3LM01_9BACI</name>
<dbReference type="Gene3D" id="3.40.640.10">
    <property type="entry name" value="Type I PLP-dependent aspartate aminotransferase-like (Major domain)"/>
    <property type="match status" value="1"/>
</dbReference>
<keyword evidence="2 3" id="KW-0663">Pyridoxal phosphate</keyword>
<keyword evidence="4" id="KW-0032">Aminotransferase</keyword>
<dbReference type="EMBL" id="JBHTKJ010000035">
    <property type="protein sequence ID" value="MFD1039405.1"/>
    <property type="molecule type" value="Genomic_DNA"/>
</dbReference>
<comment type="caution">
    <text evidence="4">The sequence shown here is derived from an EMBL/GenBank/DDBJ whole genome shotgun (WGS) entry which is preliminary data.</text>
</comment>
<dbReference type="Proteomes" id="UP001597040">
    <property type="component" value="Unassembled WGS sequence"/>
</dbReference>
<dbReference type="InterPro" id="IPR015424">
    <property type="entry name" value="PyrdxlP-dep_Trfase"/>
</dbReference>
<proteinExistence type="inferred from homology"/>
<dbReference type="CDD" id="cd00610">
    <property type="entry name" value="OAT_like"/>
    <property type="match status" value="1"/>
</dbReference>
<evidence type="ECO:0000256" key="2">
    <source>
        <dbReference type="ARBA" id="ARBA00022898"/>
    </source>
</evidence>
<dbReference type="InterPro" id="IPR049704">
    <property type="entry name" value="Aminotrans_3_PPA_site"/>
</dbReference>
<evidence type="ECO:0000256" key="3">
    <source>
        <dbReference type="RuleBase" id="RU003560"/>
    </source>
</evidence>
<protein>
    <submittedName>
        <fullName evidence="4">Aspartate aminotransferase family protein</fullName>
    </submittedName>
</protein>
<keyword evidence="5" id="KW-1185">Reference proteome</keyword>